<proteinExistence type="predicted"/>
<keyword evidence="2" id="KW-0812">Transmembrane</keyword>
<feature type="non-terminal residue" evidence="3">
    <location>
        <position position="1"/>
    </location>
</feature>
<dbReference type="AlphaFoldDB" id="A0A2J8U9A7"/>
<sequence length="107" mass="11105">VVGMVMGLRIRCHEGESLRGQTTSAFLFLGGLLLLTALIGSPAALPGNPRDLSGTPQHTNSRRPGRDPLGAPNPSPRGPPGHPPQGPPSYLCSATPSPQASAFCWQT</sequence>
<organism evidence="3">
    <name type="scientific">Pongo abelii</name>
    <name type="common">Sumatran orangutan</name>
    <name type="synonym">Pongo pygmaeus abelii</name>
    <dbReference type="NCBI Taxonomy" id="9601"/>
    <lineage>
        <taxon>Eukaryota</taxon>
        <taxon>Metazoa</taxon>
        <taxon>Chordata</taxon>
        <taxon>Craniata</taxon>
        <taxon>Vertebrata</taxon>
        <taxon>Euteleostomi</taxon>
        <taxon>Mammalia</taxon>
        <taxon>Eutheria</taxon>
        <taxon>Euarchontoglires</taxon>
        <taxon>Primates</taxon>
        <taxon>Haplorrhini</taxon>
        <taxon>Catarrhini</taxon>
        <taxon>Hominidae</taxon>
        <taxon>Pongo</taxon>
    </lineage>
</organism>
<evidence type="ECO:0000256" key="1">
    <source>
        <dbReference type="SAM" id="MobiDB-lite"/>
    </source>
</evidence>
<protein>
    <submittedName>
        <fullName evidence="3">CLDND2 isoform 3</fullName>
    </submittedName>
</protein>
<evidence type="ECO:0000256" key="2">
    <source>
        <dbReference type="SAM" id="Phobius"/>
    </source>
</evidence>
<keyword evidence="2" id="KW-0472">Membrane</keyword>
<gene>
    <name evidence="3" type="ORF">CR201_G0029780</name>
</gene>
<dbReference type="EMBL" id="NDHI03003467">
    <property type="protein sequence ID" value="PNJ41849.1"/>
    <property type="molecule type" value="Genomic_DNA"/>
</dbReference>
<name>A0A2J8U9A7_PONAB</name>
<comment type="caution">
    <text evidence="3">The sequence shown here is derived from an EMBL/GenBank/DDBJ whole genome shotgun (WGS) entry which is preliminary data.</text>
</comment>
<evidence type="ECO:0000313" key="3">
    <source>
        <dbReference type="EMBL" id="PNJ41849.1"/>
    </source>
</evidence>
<keyword evidence="2" id="KW-1133">Transmembrane helix</keyword>
<accession>A0A2J8U9A7</accession>
<feature type="transmembrane region" description="Helical" evidence="2">
    <location>
        <begin position="25"/>
        <end position="45"/>
    </location>
</feature>
<feature type="compositionally biased region" description="Pro residues" evidence="1">
    <location>
        <begin position="71"/>
        <end position="87"/>
    </location>
</feature>
<reference evidence="3" key="1">
    <citation type="submission" date="2017-12" db="EMBL/GenBank/DDBJ databases">
        <title>High-resolution comparative analysis of great ape genomes.</title>
        <authorList>
            <person name="Pollen A."/>
            <person name="Hastie A."/>
            <person name="Hormozdiari F."/>
            <person name="Dougherty M."/>
            <person name="Liu R."/>
            <person name="Chaisson M."/>
            <person name="Hoppe E."/>
            <person name="Hill C."/>
            <person name="Pang A."/>
            <person name="Hillier L."/>
            <person name="Baker C."/>
            <person name="Armstrong J."/>
            <person name="Shendure J."/>
            <person name="Paten B."/>
            <person name="Wilson R."/>
            <person name="Chao H."/>
            <person name="Schneider V."/>
            <person name="Ventura M."/>
            <person name="Kronenberg Z."/>
            <person name="Murali S."/>
            <person name="Gordon D."/>
            <person name="Cantsilieris S."/>
            <person name="Munson K."/>
            <person name="Nelson B."/>
            <person name="Raja A."/>
            <person name="Underwood J."/>
            <person name="Diekhans M."/>
            <person name="Fiddes I."/>
            <person name="Haussler D."/>
            <person name="Eichler E."/>
        </authorList>
    </citation>
    <scope>NUCLEOTIDE SEQUENCE [LARGE SCALE GENOMIC DNA]</scope>
    <source>
        <strain evidence="3">Susie</strain>
    </source>
</reference>
<feature type="region of interest" description="Disordered" evidence="1">
    <location>
        <begin position="44"/>
        <end position="97"/>
    </location>
</feature>